<feature type="compositionally biased region" description="Acidic residues" evidence="1">
    <location>
        <begin position="63"/>
        <end position="75"/>
    </location>
</feature>
<name>A0A843VSC9_COLES</name>
<gene>
    <name evidence="2" type="ORF">Taro_026790</name>
</gene>
<evidence type="ECO:0000256" key="1">
    <source>
        <dbReference type="SAM" id="MobiDB-lite"/>
    </source>
</evidence>
<accession>A0A843VSC9</accession>
<organism evidence="2 3">
    <name type="scientific">Colocasia esculenta</name>
    <name type="common">Wild taro</name>
    <name type="synonym">Arum esculentum</name>
    <dbReference type="NCBI Taxonomy" id="4460"/>
    <lineage>
        <taxon>Eukaryota</taxon>
        <taxon>Viridiplantae</taxon>
        <taxon>Streptophyta</taxon>
        <taxon>Embryophyta</taxon>
        <taxon>Tracheophyta</taxon>
        <taxon>Spermatophyta</taxon>
        <taxon>Magnoliopsida</taxon>
        <taxon>Liliopsida</taxon>
        <taxon>Araceae</taxon>
        <taxon>Aroideae</taxon>
        <taxon>Colocasieae</taxon>
        <taxon>Colocasia</taxon>
    </lineage>
</organism>
<feature type="compositionally biased region" description="Gly residues" evidence="1">
    <location>
        <begin position="241"/>
        <end position="255"/>
    </location>
</feature>
<comment type="caution">
    <text evidence="2">The sequence shown here is derived from an EMBL/GenBank/DDBJ whole genome shotgun (WGS) entry which is preliminary data.</text>
</comment>
<reference evidence="2" key="1">
    <citation type="submission" date="2017-07" db="EMBL/GenBank/DDBJ databases">
        <title>Taro Niue Genome Assembly and Annotation.</title>
        <authorList>
            <person name="Atibalentja N."/>
            <person name="Keating K."/>
            <person name="Fields C.J."/>
        </authorList>
    </citation>
    <scope>NUCLEOTIDE SEQUENCE</scope>
    <source>
        <strain evidence="2">Niue_2</strain>
        <tissue evidence="2">Leaf</tissue>
    </source>
</reference>
<dbReference type="AlphaFoldDB" id="A0A843VSC9"/>
<proteinExistence type="predicted"/>
<protein>
    <submittedName>
        <fullName evidence="2">Uncharacterized protein</fullName>
    </submittedName>
</protein>
<dbReference type="EMBL" id="NMUH01001638">
    <property type="protein sequence ID" value="MQL94139.1"/>
    <property type="molecule type" value="Genomic_DNA"/>
</dbReference>
<evidence type="ECO:0000313" key="2">
    <source>
        <dbReference type="EMBL" id="MQL94139.1"/>
    </source>
</evidence>
<feature type="region of interest" description="Disordered" evidence="1">
    <location>
        <begin position="1"/>
        <end position="173"/>
    </location>
</feature>
<feature type="compositionally biased region" description="Acidic residues" evidence="1">
    <location>
        <begin position="16"/>
        <end position="25"/>
    </location>
</feature>
<feature type="region of interest" description="Disordered" evidence="1">
    <location>
        <begin position="196"/>
        <end position="259"/>
    </location>
</feature>
<feature type="compositionally biased region" description="Low complexity" evidence="1">
    <location>
        <begin position="229"/>
        <end position="240"/>
    </location>
</feature>
<feature type="compositionally biased region" description="Polar residues" evidence="1">
    <location>
        <begin position="137"/>
        <end position="150"/>
    </location>
</feature>
<sequence>MVSWVARATTERGEYELDEEADDPDDPPRPNTFLARAVAEATAEEEGDRGNVGQPYSPHYEMDPEAEVDLLGDIELELHERRGGGGLGDDDDDFERLMEGLPRTQSRRRGSSTQDVPLSQSTRAPTSSQLAKGKQIATESRQNKTGATESRPSKGVVIREPPPPPVQKKKGWFSCWGSKKGKKVATIIEDPLDIADAETLDPNAEDETPSPLDSPRLLNSASHDSMTTDRSSFCGSSSDAGGDGGGNGGGGGGDGDLATSFKATYSQAVWP</sequence>
<feature type="compositionally biased region" description="Polar residues" evidence="1">
    <location>
        <begin position="115"/>
        <end position="130"/>
    </location>
</feature>
<evidence type="ECO:0000313" key="3">
    <source>
        <dbReference type="Proteomes" id="UP000652761"/>
    </source>
</evidence>
<dbReference type="Proteomes" id="UP000652761">
    <property type="component" value="Unassembled WGS sequence"/>
</dbReference>
<feature type="compositionally biased region" description="Acidic residues" evidence="1">
    <location>
        <begin position="196"/>
        <end position="208"/>
    </location>
</feature>
<keyword evidence="3" id="KW-1185">Reference proteome</keyword>